<dbReference type="CDD" id="cd02440">
    <property type="entry name" value="AdoMet_MTases"/>
    <property type="match status" value="1"/>
</dbReference>
<dbReference type="eggNOG" id="COG0144">
    <property type="taxonomic scope" value="Bacteria"/>
</dbReference>
<evidence type="ECO:0000313" key="8">
    <source>
        <dbReference type="EMBL" id="EKV31793.1"/>
    </source>
</evidence>
<evidence type="ECO:0000256" key="5">
    <source>
        <dbReference type="ARBA" id="ARBA00022884"/>
    </source>
</evidence>
<dbReference type="GO" id="GO:0008173">
    <property type="term" value="F:RNA methyltransferase activity"/>
    <property type="evidence" value="ECO:0007669"/>
    <property type="project" value="InterPro"/>
</dbReference>
<evidence type="ECO:0000256" key="4">
    <source>
        <dbReference type="ARBA" id="ARBA00022691"/>
    </source>
</evidence>
<evidence type="ECO:0000256" key="6">
    <source>
        <dbReference type="PROSITE-ProRule" id="PRU01023"/>
    </source>
</evidence>
<feature type="domain" description="SAM-dependent MTase RsmB/NOP-type" evidence="7">
    <location>
        <begin position="161"/>
        <end position="447"/>
    </location>
</feature>
<evidence type="ECO:0000256" key="1">
    <source>
        <dbReference type="ARBA" id="ARBA00007494"/>
    </source>
</evidence>
<dbReference type="PRINTS" id="PR02008">
    <property type="entry name" value="RCMTFAMILY"/>
</dbReference>
<name>K9HN87_9PROT</name>
<dbReference type="InterPro" id="IPR049560">
    <property type="entry name" value="MeTrfase_RsmB-F_NOP2_cat"/>
</dbReference>
<dbReference type="STRING" id="1238182.C882_3544"/>
<dbReference type="Gene3D" id="3.30.70.1170">
    <property type="entry name" value="Sun protein, domain 3"/>
    <property type="match status" value="1"/>
</dbReference>
<dbReference type="PANTHER" id="PTHR22807:SF53">
    <property type="entry name" value="RIBOSOMAL RNA SMALL SUBUNIT METHYLTRANSFERASE B-RELATED"/>
    <property type="match status" value="1"/>
</dbReference>
<dbReference type="SUPFAM" id="SSF53335">
    <property type="entry name" value="S-adenosyl-L-methionine-dependent methyltransferases"/>
    <property type="match status" value="1"/>
</dbReference>
<keyword evidence="3 6" id="KW-0808">Transferase</keyword>
<dbReference type="GO" id="GO:0001510">
    <property type="term" value="P:RNA methylation"/>
    <property type="evidence" value="ECO:0007669"/>
    <property type="project" value="InterPro"/>
</dbReference>
<dbReference type="AlphaFoldDB" id="K9HN87"/>
<protein>
    <submittedName>
        <fullName evidence="8">Sun protein</fullName>
    </submittedName>
</protein>
<dbReference type="Pfam" id="PF01189">
    <property type="entry name" value="Methyltr_RsmB-F"/>
    <property type="match status" value="1"/>
</dbReference>
<keyword evidence="4 6" id="KW-0949">S-adenosyl-L-methionine</keyword>
<dbReference type="PATRIC" id="fig|1238182.3.peg.1215"/>
<comment type="caution">
    <text evidence="8">The sequence shown here is derived from an EMBL/GenBank/DDBJ whole genome shotgun (WGS) entry which is preliminary data.</text>
</comment>
<keyword evidence="5 6" id="KW-0694">RNA-binding</keyword>
<dbReference type="InterPro" id="IPR018314">
    <property type="entry name" value="RsmB/NOL1/NOP2-like_CS"/>
</dbReference>
<dbReference type="RefSeq" id="WP_009539662.1">
    <property type="nucleotide sequence ID" value="NZ_ANHY01000005.1"/>
</dbReference>
<feature type="binding site" evidence="6">
    <location>
        <position position="324"/>
    </location>
    <ligand>
        <name>S-adenosyl-L-methionine</name>
        <dbReference type="ChEBI" id="CHEBI:59789"/>
    </ligand>
</feature>
<dbReference type="EMBL" id="ANHY01000005">
    <property type="protein sequence ID" value="EKV31793.1"/>
    <property type="molecule type" value="Genomic_DNA"/>
</dbReference>
<reference evidence="8 9" key="1">
    <citation type="journal article" date="2013" name="Genome Announc.">
        <title>Draft Genome Sequence of an Alphaproteobacterium, Caenispirillum salinarum AK4(T), Isolated from a Solar Saltern.</title>
        <authorList>
            <person name="Khatri I."/>
            <person name="Singh A."/>
            <person name="Korpole S."/>
            <person name="Pinnaka A.K."/>
            <person name="Subramanian S."/>
        </authorList>
    </citation>
    <scope>NUCLEOTIDE SEQUENCE [LARGE SCALE GENOMIC DNA]</scope>
    <source>
        <strain evidence="8 9">AK4</strain>
    </source>
</reference>
<dbReference type="InterPro" id="IPR054728">
    <property type="entry name" value="RsmB-like_ferredoxin"/>
</dbReference>
<dbReference type="InterPro" id="IPR029063">
    <property type="entry name" value="SAM-dependent_MTases_sf"/>
</dbReference>
<dbReference type="Proteomes" id="UP000009881">
    <property type="component" value="Unassembled WGS sequence"/>
</dbReference>
<feature type="binding site" evidence="6">
    <location>
        <position position="277"/>
    </location>
    <ligand>
        <name>S-adenosyl-L-methionine</name>
        <dbReference type="ChEBI" id="CHEBI:59789"/>
    </ligand>
</feature>
<dbReference type="Pfam" id="PF22458">
    <property type="entry name" value="RsmF-B_ferredox"/>
    <property type="match status" value="1"/>
</dbReference>
<dbReference type="OrthoDB" id="9810297at2"/>
<dbReference type="Gene3D" id="3.40.50.150">
    <property type="entry name" value="Vaccinia Virus protein VP39"/>
    <property type="match status" value="1"/>
</dbReference>
<evidence type="ECO:0000313" key="9">
    <source>
        <dbReference type="Proteomes" id="UP000009881"/>
    </source>
</evidence>
<keyword evidence="9" id="KW-1185">Reference proteome</keyword>
<dbReference type="GO" id="GO:0003723">
    <property type="term" value="F:RNA binding"/>
    <property type="evidence" value="ECO:0007669"/>
    <property type="project" value="UniProtKB-UniRule"/>
</dbReference>
<evidence type="ECO:0000256" key="3">
    <source>
        <dbReference type="ARBA" id="ARBA00022679"/>
    </source>
</evidence>
<proteinExistence type="inferred from homology"/>
<comment type="similarity">
    <text evidence="1 6">Belongs to the class I-like SAM-binding methyltransferase superfamily. RsmB/NOP family.</text>
</comment>
<dbReference type="PANTHER" id="PTHR22807">
    <property type="entry name" value="NOP2 YEAST -RELATED NOL1/NOP2/FMU SUN DOMAIN-CONTAINING"/>
    <property type="match status" value="1"/>
</dbReference>
<keyword evidence="2 6" id="KW-0489">Methyltransferase</keyword>
<dbReference type="InterPro" id="IPR023267">
    <property type="entry name" value="RCMT"/>
</dbReference>
<evidence type="ECO:0000259" key="7">
    <source>
        <dbReference type="PROSITE" id="PS51686"/>
    </source>
</evidence>
<accession>K9HN87</accession>
<dbReference type="InterPro" id="IPR001678">
    <property type="entry name" value="MeTrfase_RsmB-F_NOP2_dom"/>
</dbReference>
<sequence>MHDAARLQAAIDLLGEIESVSRPADGTASAFFRSRRFIGSKDRRAIADRVWGVLRRWARLTWWCHWAAQGAGREGMSVTPRLRVIADLLITDHLKVDPLDRLFSGQTHAPDRLSAAEAAVADLLQGRSATHPDMPPAVRFEVPDWIYPRFEALFGADTDSELAAMLPEAPVDLRVNTLKAQDRDAALAALAADGVEASATDLSPLGLRLPAGRVNLPTTQAFKDGLVEVQDEGSQLIALLTDARPGMAVVDFCAGAGGKTLGLAAGMGNKGRLIACDVSEGRLDRSAARLKRAGAHNVTRRVLSSESDKWVKRHAKGFDRVLVDAPCTGTGTWRRNPDARWRLSPEQLDDLTRRQASILDSARRLVKPGGRLVYATCSLLPEENADQVEAFLERWEDAEGWRVLPVCEVWEAAVGTNCPMNNYATALRLTPARHGTDGFFTAVLERGEG</sequence>
<dbReference type="PROSITE" id="PS51686">
    <property type="entry name" value="SAM_MT_RSMB_NOP"/>
    <property type="match status" value="1"/>
</dbReference>
<organism evidence="8 9">
    <name type="scientific">Caenispirillum salinarum AK4</name>
    <dbReference type="NCBI Taxonomy" id="1238182"/>
    <lineage>
        <taxon>Bacteria</taxon>
        <taxon>Pseudomonadati</taxon>
        <taxon>Pseudomonadota</taxon>
        <taxon>Alphaproteobacteria</taxon>
        <taxon>Rhodospirillales</taxon>
        <taxon>Novispirillaceae</taxon>
        <taxon>Caenispirillum</taxon>
    </lineage>
</organism>
<evidence type="ECO:0000256" key="2">
    <source>
        <dbReference type="ARBA" id="ARBA00022603"/>
    </source>
</evidence>
<gene>
    <name evidence="8" type="ORF">C882_3544</name>
</gene>
<dbReference type="PROSITE" id="PS01153">
    <property type="entry name" value="NOL1_NOP2_SUN"/>
    <property type="match status" value="1"/>
</dbReference>
<comment type="caution">
    <text evidence="6">Lacks conserved residue(s) required for the propagation of feature annotation.</text>
</comment>
<feature type="active site" description="Nucleophile" evidence="6">
    <location>
        <position position="377"/>
    </location>
</feature>